<name>W9CM33_SCLBF</name>
<sequence>MPSPRSQILTQVAAETYEPLRRLPIELQAMIFKLALPGPRIITIAEHDYQIRQADLTINLDLEQGTPQKETLEAHDPLTDDTILTFRRAVAIQTTSVVTYLSNSKDSSLETLPYDVLEPMQRRVDLYRF</sequence>
<dbReference type="AlphaFoldDB" id="W9CM33"/>
<gene>
    <name evidence="2" type="ORF">SBOR_3883</name>
</gene>
<proteinExistence type="predicted"/>
<evidence type="ECO:0000313" key="2">
    <source>
        <dbReference type="EMBL" id="ESZ95729.1"/>
    </source>
</evidence>
<dbReference type="HOGENOM" id="CLU_1950076_0_0_1"/>
<evidence type="ECO:0000259" key="1">
    <source>
        <dbReference type="Pfam" id="PF20150"/>
    </source>
</evidence>
<dbReference type="InterPro" id="IPR045518">
    <property type="entry name" value="2EXR"/>
</dbReference>
<keyword evidence="3" id="KW-1185">Reference proteome</keyword>
<reference evidence="2 3" key="1">
    <citation type="journal article" date="2014" name="Genome Announc.">
        <title>Draft genome sequence of Sclerotinia borealis, a psychrophilic plant pathogenic fungus.</title>
        <authorList>
            <person name="Mardanov A.V."/>
            <person name="Beletsky A.V."/>
            <person name="Kadnikov V.V."/>
            <person name="Ignatov A.N."/>
            <person name="Ravin N.V."/>
        </authorList>
    </citation>
    <scope>NUCLEOTIDE SEQUENCE [LARGE SCALE GENOMIC DNA]</scope>
    <source>
        <strain evidence="3">F-4157</strain>
    </source>
</reference>
<dbReference type="Proteomes" id="UP000019487">
    <property type="component" value="Unassembled WGS sequence"/>
</dbReference>
<comment type="caution">
    <text evidence="2">The sequence shown here is derived from an EMBL/GenBank/DDBJ whole genome shotgun (WGS) entry which is preliminary data.</text>
</comment>
<evidence type="ECO:0000313" key="3">
    <source>
        <dbReference type="Proteomes" id="UP000019487"/>
    </source>
</evidence>
<organism evidence="2 3">
    <name type="scientific">Sclerotinia borealis (strain F-4128)</name>
    <dbReference type="NCBI Taxonomy" id="1432307"/>
    <lineage>
        <taxon>Eukaryota</taxon>
        <taxon>Fungi</taxon>
        <taxon>Dikarya</taxon>
        <taxon>Ascomycota</taxon>
        <taxon>Pezizomycotina</taxon>
        <taxon>Leotiomycetes</taxon>
        <taxon>Helotiales</taxon>
        <taxon>Sclerotiniaceae</taxon>
        <taxon>Sclerotinia</taxon>
    </lineage>
</organism>
<feature type="domain" description="2EXR" evidence="1">
    <location>
        <begin position="21"/>
        <end position="69"/>
    </location>
</feature>
<protein>
    <recommendedName>
        <fullName evidence="1">2EXR domain-containing protein</fullName>
    </recommendedName>
</protein>
<dbReference type="EMBL" id="AYSA01000167">
    <property type="protein sequence ID" value="ESZ95729.1"/>
    <property type="molecule type" value="Genomic_DNA"/>
</dbReference>
<accession>W9CM33</accession>
<dbReference type="Pfam" id="PF20150">
    <property type="entry name" value="2EXR"/>
    <property type="match status" value="1"/>
</dbReference>
<dbReference type="OrthoDB" id="3513892at2759"/>